<evidence type="ECO:0000256" key="1">
    <source>
        <dbReference type="ARBA" id="ARBA00004651"/>
    </source>
</evidence>
<keyword evidence="3 12" id="KW-0444">Lipid biosynthesis</keyword>
<feature type="transmembrane region" description="Helical" evidence="12">
    <location>
        <begin position="12"/>
        <end position="33"/>
    </location>
</feature>
<dbReference type="Pfam" id="PF13396">
    <property type="entry name" value="PLDc_N"/>
    <property type="match status" value="1"/>
</dbReference>
<organism evidence="15 16">
    <name type="scientific">Fusibacter paucivorans</name>
    <dbReference type="NCBI Taxonomy" id="76009"/>
    <lineage>
        <taxon>Bacteria</taxon>
        <taxon>Bacillati</taxon>
        <taxon>Bacillota</taxon>
        <taxon>Clostridia</taxon>
        <taxon>Eubacteriales</taxon>
        <taxon>Eubacteriales Family XII. Incertae Sedis</taxon>
        <taxon>Fusibacter</taxon>
    </lineage>
</organism>
<dbReference type="PANTHER" id="PTHR21248:SF20">
    <property type="entry name" value="CARDIOLIPIN SYNTHASE YWIE-RELATED"/>
    <property type="match status" value="1"/>
</dbReference>
<keyword evidence="16" id="KW-1185">Reference proteome</keyword>
<dbReference type="RefSeq" id="WP_213237123.1">
    <property type="nucleotide sequence ID" value="NZ_JAHBCL010000018.1"/>
</dbReference>
<evidence type="ECO:0000256" key="5">
    <source>
        <dbReference type="ARBA" id="ARBA00022692"/>
    </source>
</evidence>
<comment type="subcellular location">
    <subcellularLocation>
        <location evidence="1 12">Cell membrane</location>
        <topology evidence="1 12">Multi-pass membrane protein</topology>
    </subcellularLocation>
</comment>
<comment type="catalytic activity">
    <reaction evidence="12">
        <text>2 a 1,2-diacyl-sn-glycero-3-phospho-(1'-sn-glycerol) = a cardiolipin + glycerol</text>
        <dbReference type="Rhea" id="RHEA:31451"/>
        <dbReference type="ChEBI" id="CHEBI:17754"/>
        <dbReference type="ChEBI" id="CHEBI:62237"/>
        <dbReference type="ChEBI" id="CHEBI:64716"/>
    </reaction>
</comment>
<evidence type="ECO:0000256" key="4">
    <source>
        <dbReference type="ARBA" id="ARBA00022679"/>
    </source>
</evidence>
<dbReference type="InterPro" id="IPR001736">
    <property type="entry name" value="PLipase_D/transphosphatidylase"/>
</dbReference>
<keyword evidence="2 12" id="KW-1003">Cell membrane</keyword>
<dbReference type="InterPro" id="IPR022924">
    <property type="entry name" value="Cardiolipin_synthase"/>
</dbReference>
<dbReference type="Proteomes" id="UP000746471">
    <property type="component" value="Unassembled WGS sequence"/>
</dbReference>
<protein>
    <recommendedName>
        <fullName evidence="12 13">Cardiolipin synthase</fullName>
        <shortName evidence="12">CL synthase</shortName>
        <ecNumber evidence="12 13">2.7.8.-</ecNumber>
    </recommendedName>
</protein>
<feature type="domain" description="PLD phosphodiesterase" evidence="14">
    <location>
        <begin position="430"/>
        <end position="457"/>
    </location>
</feature>
<sequence length="517" mass="59851">MERQIKRAIALILLVLIAAGLVFVSYEALLYYVQFYPWLEWVPKVLDTLFRINIVWIGLVIFLENSNPSRTVAWLLVLTLLPLLGFVLYVLFGRSYRKKYRSEAKHLRDSEQMLKAAEIQRSLLDIIELPHATNPYNKRLVHLLLQNAHAPFAIRNEVKVLTNGIAKFNQLIEAIERAEHHIHIEYFIIKNDQIGNEIRRLLIAKSNEGVKVRLIYDAVGSWKLTPYYLDSLKRAGVEVFAFFPVAFPLLSRDLNYRNHRKIAVIDGKVGFVGGLNIGDEYLGMSDKFKFWRDTHLEIKGEGVYAIQTIFLNDWNFVSNQMLTGATYYPQHHVQRISMLQIAASGPDSEWQSILQAYYKMIASANDKIWITTPYLVPEDSLMMGLKTAALSGVDVRIIIPSQPDHFFVYWASRANIEPLLKAGVKIYRYNNGFIHSKIMIVDRLSATVGTANLDIRSMEINFEINAFIYDEEVIIRLEEDFIRDLEDCREFILESFEKRPFRERFLEALGRLVSPLQ</sequence>
<evidence type="ECO:0000256" key="9">
    <source>
        <dbReference type="ARBA" id="ARBA00023136"/>
    </source>
</evidence>
<keyword evidence="8 12" id="KW-0443">Lipid metabolism</keyword>
<dbReference type="SMART" id="SM00155">
    <property type="entry name" value="PLDc"/>
    <property type="match status" value="2"/>
</dbReference>
<evidence type="ECO:0000259" key="14">
    <source>
        <dbReference type="PROSITE" id="PS50035"/>
    </source>
</evidence>
<feature type="active site" evidence="12">
    <location>
        <position position="442"/>
    </location>
</feature>
<evidence type="ECO:0000313" key="16">
    <source>
        <dbReference type="Proteomes" id="UP000746471"/>
    </source>
</evidence>
<keyword evidence="6" id="KW-0677">Repeat</keyword>
<gene>
    <name evidence="15" type="primary">cls</name>
    <name evidence="15" type="ORF">KHM83_11285</name>
</gene>
<dbReference type="InterPro" id="IPR025202">
    <property type="entry name" value="PLD-like_dom"/>
</dbReference>
<dbReference type="SUPFAM" id="SSF56024">
    <property type="entry name" value="Phospholipase D/nuclease"/>
    <property type="match status" value="2"/>
</dbReference>
<evidence type="ECO:0000256" key="13">
    <source>
        <dbReference type="NCBIfam" id="TIGR04265"/>
    </source>
</evidence>
<evidence type="ECO:0000256" key="7">
    <source>
        <dbReference type="ARBA" id="ARBA00022989"/>
    </source>
</evidence>
<evidence type="ECO:0000256" key="2">
    <source>
        <dbReference type="ARBA" id="ARBA00022475"/>
    </source>
</evidence>
<reference evidence="15 16" key="1">
    <citation type="submission" date="2021-05" db="EMBL/GenBank/DDBJ databases">
        <title>Fusibacter ferrireducens sp. nov., an anaerobic, sulfur- and Fe-reducing bacterium isolated from the mangrove sediment.</title>
        <authorList>
            <person name="Qiu D."/>
        </authorList>
    </citation>
    <scope>NUCLEOTIDE SEQUENCE [LARGE SCALE GENOMIC DNA]</scope>
    <source>
        <strain evidence="15 16">DSM 12116</strain>
    </source>
</reference>
<dbReference type="NCBIfam" id="TIGR04265">
    <property type="entry name" value="bac_cardiolipin"/>
    <property type="match status" value="1"/>
</dbReference>
<evidence type="ECO:0000313" key="15">
    <source>
        <dbReference type="EMBL" id="MBS7527264.1"/>
    </source>
</evidence>
<dbReference type="PROSITE" id="PS50035">
    <property type="entry name" value="PLD"/>
    <property type="match status" value="2"/>
</dbReference>
<feature type="active site" evidence="12">
    <location>
        <position position="435"/>
    </location>
</feature>
<keyword evidence="4 12" id="KW-0808">Transferase</keyword>
<comment type="similarity">
    <text evidence="12">Belongs to the phospholipase D family. Cardiolipin synthase subfamily.</text>
</comment>
<evidence type="ECO:0000256" key="6">
    <source>
        <dbReference type="ARBA" id="ARBA00022737"/>
    </source>
</evidence>
<feature type="active site" evidence="12">
    <location>
        <position position="259"/>
    </location>
</feature>
<dbReference type="EMBL" id="JAHBCL010000018">
    <property type="protein sequence ID" value="MBS7527264.1"/>
    <property type="molecule type" value="Genomic_DNA"/>
</dbReference>
<keyword evidence="9 12" id="KW-0472">Membrane</keyword>
<dbReference type="InterPro" id="IPR027379">
    <property type="entry name" value="CLS_N"/>
</dbReference>
<evidence type="ECO:0000256" key="12">
    <source>
        <dbReference type="HAMAP-Rule" id="MF_01916"/>
    </source>
</evidence>
<name>A0ABS5PQ09_9FIRM</name>
<comment type="function">
    <text evidence="12">Catalyzes the reversible phosphatidyl group transfer from one phosphatidylglycerol molecule to another to form cardiolipin (CL) (diphosphatidylglycerol) and glycerol.</text>
</comment>
<evidence type="ECO:0000256" key="10">
    <source>
        <dbReference type="ARBA" id="ARBA00023209"/>
    </source>
</evidence>
<dbReference type="HAMAP" id="MF_01916">
    <property type="entry name" value="Cardiolipin_synth_Cls"/>
    <property type="match status" value="1"/>
</dbReference>
<proteinExistence type="inferred from homology"/>
<dbReference type="Pfam" id="PF13091">
    <property type="entry name" value="PLDc_2"/>
    <property type="match status" value="2"/>
</dbReference>
<feature type="domain" description="PLD phosphodiesterase" evidence="14">
    <location>
        <begin position="254"/>
        <end position="281"/>
    </location>
</feature>
<keyword evidence="10 12" id="KW-0594">Phospholipid biosynthesis</keyword>
<keyword evidence="5 12" id="KW-0812">Transmembrane</keyword>
<feature type="active site" evidence="12">
    <location>
        <position position="266"/>
    </location>
</feature>
<dbReference type="Gene3D" id="3.30.870.10">
    <property type="entry name" value="Endonuclease Chain A"/>
    <property type="match status" value="2"/>
</dbReference>
<feature type="transmembrane region" description="Helical" evidence="12">
    <location>
        <begin position="72"/>
        <end position="92"/>
    </location>
</feature>
<dbReference type="PANTHER" id="PTHR21248">
    <property type="entry name" value="CARDIOLIPIN SYNTHASE"/>
    <property type="match status" value="1"/>
</dbReference>
<comment type="caution">
    <text evidence="15">The sequence shown here is derived from an EMBL/GenBank/DDBJ whole genome shotgun (WGS) entry which is preliminary data.</text>
</comment>
<dbReference type="CDD" id="cd09110">
    <property type="entry name" value="PLDc_CLS_1"/>
    <property type="match status" value="1"/>
</dbReference>
<feature type="active site" evidence="12">
    <location>
        <position position="261"/>
    </location>
</feature>
<evidence type="ECO:0000256" key="11">
    <source>
        <dbReference type="ARBA" id="ARBA00023264"/>
    </source>
</evidence>
<feature type="active site" evidence="12">
    <location>
        <position position="437"/>
    </location>
</feature>
<evidence type="ECO:0000256" key="3">
    <source>
        <dbReference type="ARBA" id="ARBA00022516"/>
    </source>
</evidence>
<dbReference type="CDD" id="cd09112">
    <property type="entry name" value="PLDc_CLS_2"/>
    <property type="match status" value="1"/>
</dbReference>
<dbReference type="InterPro" id="IPR030874">
    <property type="entry name" value="Cardiolipin_synth_Firmi"/>
</dbReference>
<dbReference type="EC" id="2.7.8.-" evidence="12 13"/>
<evidence type="ECO:0000256" key="8">
    <source>
        <dbReference type="ARBA" id="ARBA00023098"/>
    </source>
</evidence>
<keyword evidence="7 12" id="KW-1133">Transmembrane helix</keyword>
<keyword evidence="11 12" id="KW-1208">Phospholipid metabolism</keyword>
<accession>A0ABS5PQ09</accession>